<sequence length="98" mass="11093">MTKNELIEKINSMKSAAENMDEPEKTFSLNDIRQLEIEVLGMSVSSIAEKMQSVSLPNIYEMDIYIKNANTSTIEHSQRVRYLNSAISLVKEALNIVV</sequence>
<dbReference type="EMBL" id="CP152380">
    <property type="protein sequence ID" value="XAF52229.1"/>
    <property type="molecule type" value="Genomic_DNA"/>
</dbReference>
<proteinExistence type="predicted"/>
<dbReference type="RefSeq" id="WP_342630478.1">
    <property type="nucleotide sequence ID" value="NZ_CP152380.1"/>
</dbReference>
<evidence type="ECO:0000313" key="2">
    <source>
        <dbReference type="Proteomes" id="UP001445268"/>
    </source>
</evidence>
<protein>
    <submittedName>
        <fullName evidence="1">Uncharacterized protein</fullName>
    </submittedName>
</protein>
<organism evidence="1 2">
    <name type="scientific">Marinobacter alkaliphilus</name>
    <dbReference type="NCBI Taxonomy" id="254719"/>
    <lineage>
        <taxon>Bacteria</taxon>
        <taxon>Pseudomonadati</taxon>
        <taxon>Pseudomonadota</taxon>
        <taxon>Gammaproteobacteria</taxon>
        <taxon>Pseudomonadales</taxon>
        <taxon>Marinobacteraceae</taxon>
        <taxon>Marinobacter</taxon>
    </lineage>
</organism>
<reference evidence="1 2" key="1">
    <citation type="submission" date="2024-04" db="EMBL/GenBank/DDBJ databases">
        <title>Marinobacter sp. SBY-1.</title>
        <authorList>
            <person name="Pan C."/>
        </authorList>
    </citation>
    <scope>NUCLEOTIDE SEQUENCE [LARGE SCALE GENOMIC DNA]</scope>
    <source>
        <strain evidence="1 2">SBY-1</strain>
    </source>
</reference>
<dbReference type="Proteomes" id="UP001445268">
    <property type="component" value="Chromosome"/>
</dbReference>
<evidence type="ECO:0000313" key="1">
    <source>
        <dbReference type="EMBL" id="XAF52229.1"/>
    </source>
</evidence>
<keyword evidence="2" id="KW-1185">Reference proteome</keyword>
<gene>
    <name evidence="1" type="ORF">AAGT77_09800</name>
</gene>
<name>A0ABZ3DZA9_9GAMM</name>
<accession>A0ABZ3DZA9</accession>